<evidence type="ECO:0000256" key="1">
    <source>
        <dbReference type="SAM" id="Phobius"/>
    </source>
</evidence>
<dbReference type="EMBL" id="FNUX01000005">
    <property type="protein sequence ID" value="SEF65866.1"/>
    <property type="molecule type" value="Genomic_DNA"/>
</dbReference>
<organism evidence="2 3">
    <name type="scientific">Nitrosomonas ureae</name>
    <dbReference type="NCBI Taxonomy" id="44577"/>
    <lineage>
        <taxon>Bacteria</taxon>
        <taxon>Pseudomonadati</taxon>
        <taxon>Pseudomonadota</taxon>
        <taxon>Betaproteobacteria</taxon>
        <taxon>Nitrosomonadales</taxon>
        <taxon>Nitrosomonadaceae</taxon>
        <taxon>Nitrosomonas</taxon>
    </lineage>
</organism>
<accession>A0A1H5TSV6</accession>
<name>A0A1H5TSV6_9PROT</name>
<evidence type="ECO:0000313" key="2">
    <source>
        <dbReference type="EMBL" id="SEF65866.1"/>
    </source>
</evidence>
<protein>
    <submittedName>
        <fullName evidence="2">Uncharacterized protein</fullName>
    </submittedName>
</protein>
<keyword evidence="1" id="KW-0812">Transmembrane</keyword>
<reference evidence="2 3" key="1">
    <citation type="submission" date="2016-10" db="EMBL/GenBank/DDBJ databases">
        <authorList>
            <person name="de Groot N.N."/>
        </authorList>
    </citation>
    <scope>NUCLEOTIDE SEQUENCE [LARGE SCALE GENOMIC DNA]</scope>
    <source>
        <strain evidence="2 3">Nm13</strain>
    </source>
</reference>
<sequence length="60" mass="6480">MKKTTKYFVITSICTLMIIFAFGFIATTVASSAAEQNATLSSSKAAYHNKITEKQAILSS</sequence>
<evidence type="ECO:0000313" key="3">
    <source>
        <dbReference type="Proteomes" id="UP000236753"/>
    </source>
</evidence>
<gene>
    <name evidence="2" type="ORF">SAMN05216334_105140</name>
</gene>
<proteinExistence type="predicted"/>
<dbReference type="RefSeq" id="WP_103965933.1">
    <property type="nucleotide sequence ID" value="NZ_FNUX01000005.1"/>
</dbReference>
<dbReference type="Proteomes" id="UP000236753">
    <property type="component" value="Unassembled WGS sequence"/>
</dbReference>
<keyword evidence="1" id="KW-1133">Transmembrane helix</keyword>
<dbReference type="AlphaFoldDB" id="A0A1H5TSV6"/>
<feature type="transmembrane region" description="Helical" evidence="1">
    <location>
        <begin position="7"/>
        <end position="26"/>
    </location>
</feature>
<keyword evidence="1" id="KW-0472">Membrane</keyword>